<gene>
    <name evidence="1" type="ORF">HMPREF9442_01301</name>
</gene>
<dbReference type="AlphaFoldDB" id="F3QSY6"/>
<accession>F3QSY6</accession>
<organism evidence="1 2">
    <name type="scientific">Paraprevotella xylaniphila YIT 11841</name>
    <dbReference type="NCBI Taxonomy" id="762982"/>
    <lineage>
        <taxon>Bacteria</taxon>
        <taxon>Pseudomonadati</taxon>
        <taxon>Bacteroidota</taxon>
        <taxon>Bacteroidia</taxon>
        <taxon>Bacteroidales</taxon>
        <taxon>Prevotellaceae</taxon>
        <taxon>Paraprevotella</taxon>
    </lineage>
</organism>
<reference evidence="1 2" key="1">
    <citation type="submission" date="2011-02" db="EMBL/GenBank/DDBJ databases">
        <authorList>
            <person name="Weinstock G."/>
            <person name="Sodergren E."/>
            <person name="Clifton S."/>
            <person name="Fulton L."/>
            <person name="Fulton B."/>
            <person name="Courtney L."/>
            <person name="Fronick C."/>
            <person name="Harrison M."/>
            <person name="Strong C."/>
            <person name="Farmer C."/>
            <person name="Delahaunty K."/>
            <person name="Markovic C."/>
            <person name="Hall O."/>
            <person name="Minx P."/>
            <person name="Tomlinson C."/>
            <person name="Mitreva M."/>
            <person name="Hou S."/>
            <person name="Chen J."/>
            <person name="Wollam A."/>
            <person name="Pepin K.H."/>
            <person name="Johnson M."/>
            <person name="Bhonagiri V."/>
            <person name="Zhang X."/>
            <person name="Suruliraj S."/>
            <person name="Warren W."/>
            <person name="Chinwalla A."/>
            <person name="Mardis E.R."/>
            <person name="Wilson R.K."/>
        </authorList>
    </citation>
    <scope>NUCLEOTIDE SEQUENCE [LARGE SCALE GENOMIC DNA]</scope>
    <source>
        <strain evidence="1 2">YIT 11841</strain>
    </source>
</reference>
<keyword evidence="2" id="KW-1185">Reference proteome</keyword>
<protein>
    <submittedName>
        <fullName evidence="1">Uncharacterized protein</fullName>
    </submittedName>
</protein>
<dbReference type="STRING" id="762982.HMPREF9442_01301"/>
<evidence type="ECO:0000313" key="2">
    <source>
        <dbReference type="Proteomes" id="UP000005546"/>
    </source>
</evidence>
<evidence type="ECO:0000313" key="1">
    <source>
        <dbReference type="EMBL" id="EGG54995.1"/>
    </source>
</evidence>
<dbReference type="HOGENOM" id="CLU_3274073_0_0_10"/>
<proteinExistence type="predicted"/>
<comment type="caution">
    <text evidence="1">The sequence shown here is derived from an EMBL/GenBank/DDBJ whole genome shotgun (WGS) entry which is preliminary data.</text>
</comment>
<dbReference type="EMBL" id="AFBR01000034">
    <property type="protein sequence ID" value="EGG54995.1"/>
    <property type="molecule type" value="Genomic_DNA"/>
</dbReference>
<sequence>MFHLPKKIPSRFIKQNICYLFKNEKGNITLSLHYKDKGKAK</sequence>
<dbReference type="Proteomes" id="UP000005546">
    <property type="component" value="Unassembled WGS sequence"/>
</dbReference>
<name>F3QSY6_9BACT</name>